<feature type="compositionally biased region" description="Low complexity" evidence="1">
    <location>
        <begin position="385"/>
        <end position="400"/>
    </location>
</feature>
<name>A0A0N1F489_9HYPH</name>
<feature type="compositionally biased region" description="Low complexity" evidence="1">
    <location>
        <begin position="96"/>
        <end position="137"/>
    </location>
</feature>
<feature type="region of interest" description="Disordered" evidence="1">
    <location>
        <begin position="162"/>
        <end position="199"/>
    </location>
</feature>
<feature type="region of interest" description="Disordered" evidence="1">
    <location>
        <begin position="1"/>
        <end position="137"/>
    </location>
</feature>
<dbReference type="EMBL" id="LGSZ01000045">
    <property type="protein sequence ID" value="KPH80194.1"/>
    <property type="molecule type" value="Genomic_DNA"/>
</dbReference>
<comment type="caution">
    <text evidence="3">The sequence shown here is derived from an EMBL/GenBank/DDBJ whole genome shotgun (WGS) entry which is preliminary data.</text>
</comment>
<dbReference type="Proteomes" id="UP000037822">
    <property type="component" value="Unassembled WGS sequence"/>
</dbReference>
<dbReference type="OrthoDB" id="7203912at2"/>
<dbReference type="InterPro" id="IPR038610">
    <property type="entry name" value="FliK-like_C_sf"/>
</dbReference>
<dbReference type="Pfam" id="PF02120">
    <property type="entry name" value="Flg_hook"/>
    <property type="match status" value="1"/>
</dbReference>
<proteinExistence type="predicted"/>
<feature type="region of interest" description="Disordered" evidence="1">
    <location>
        <begin position="483"/>
        <end position="509"/>
    </location>
</feature>
<dbReference type="PATRIC" id="fig|1526658.3.peg.1067"/>
<evidence type="ECO:0000313" key="3">
    <source>
        <dbReference type="EMBL" id="KPH80194.1"/>
    </source>
</evidence>
<reference evidence="3 4" key="1">
    <citation type="submission" date="2015-07" db="EMBL/GenBank/DDBJ databases">
        <title>Whole genome sequencing of Bosea vaviloviae isolated from cave pool.</title>
        <authorList>
            <person name="Tan N.E.H."/>
            <person name="Lee Y.P."/>
            <person name="Gan H.M."/>
            <person name="Barton H."/>
            <person name="Savka M.A."/>
        </authorList>
    </citation>
    <scope>NUCLEOTIDE SEQUENCE [LARGE SCALE GENOMIC DNA]</scope>
    <source>
        <strain evidence="3 4">SD260</strain>
    </source>
</reference>
<dbReference type="AlphaFoldDB" id="A0A0N1F489"/>
<feature type="domain" description="Flagellar hook-length control protein-like C-terminal" evidence="2">
    <location>
        <begin position="418"/>
        <end position="486"/>
    </location>
</feature>
<dbReference type="RefSeq" id="WP_054209739.1">
    <property type="nucleotide sequence ID" value="NZ_LGSZ01000045.1"/>
</dbReference>
<feature type="compositionally biased region" description="Low complexity" evidence="1">
    <location>
        <begin position="275"/>
        <end position="285"/>
    </location>
</feature>
<dbReference type="Gene3D" id="3.30.750.140">
    <property type="match status" value="1"/>
</dbReference>
<feature type="region of interest" description="Disordered" evidence="1">
    <location>
        <begin position="385"/>
        <end position="404"/>
    </location>
</feature>
<dbReference type="InterPro" id="IPR021136">
    <property type="entry name" value="Flagellar_hook_control-like_C"/>
</dbReference>
<accession>A0A0N1F489</accession>
<keyword evidence="4" id="KW-1185">Reference proteome</keyword>
<organism evidence="3 4">
    <name type="scientific">Bosea vaviloviae</name>
    <dbReference type="NCBI Taxonomy" id="1526658"/>
    <lineage>
        <taxon>Bacteria</taxon>
        <taxon>Pseudomonadati</taxon>
        <taxon>Pseudomonadota</taxon>
        <taxon>Alphaproteobacteria</taxon>
        <taxon>Hyphomicrobiales</taxon>
        <taxon>Boseaceae</taxon>
        <taxon>Bosea</taxon>
    </lineage>
</organism>
<evidence type="ECO:0000259" key="2">
    <source>
        <dbReference type="Pfam" id="PF02120"/>
    </source>
</evidence>
<sequence>MSIQSVSSSSFAEPLVQRRPAPERDVGGQRESFVLPREEPSQQAAASARDSRSETVSDASETRRDAADARRDAGDARRASGDVRREAGDARRATDEAAATASETPSDSAAKPAVQAAAAETGAKAPAAEAGKAAEAVPVAQAAAPNLDIAALVSIAIAAQADNQPAKGGEAGEAKTGEAKVEKPEGEPAEAGAATEPKADGVAVANTLVTPAVVLAPPVPVPTLPTELAAGAPSETAGEEDLLSGKAGSTTAQPLLARREAAAALAAGANPSAAAADASAVAVAGSPRASKAGVSSPAQTLPLPVGADQAAKSDAAPEVGDKLAELQALTQAQGPAAAQASGPADPRPADSLQQAPNLIDLSALGQQGGNRVEPLRILTGPEQLAPQASAAPQAEDASASPPTPLHVLPIEIGLRALAGARQFDIRLDPGELGRVDVNLSISDTGEVTARLVVDRVETLHLLQRDARTLERAFEQAGLKPSDAGVDITLRDPSDQSGFRQNRQQDEAPQRARVFANGSETGDAASIATQPAPARRFVRLGGVDLSI</sequence>
<dbReference type="CDD" id="cd17470">
    <property type="entry name" value="T3SS_Flik_C"/>
    <property type="match status" value="1"/>
</dbReference>
<gene>
    <name evidence="3" type="ORF">AE618_14335</name>
</gene>
<feature type="compositionally biased region" description="Polar residues" evidence="1">
    <location>
        <begin position="1"/>
        <end position="11"/>
    </location>
</feature>
<feature type="compositionally biased region" description="Basic and acidic residues" evidence="1">
    <location>
        <begin position="170"/>
        <end position="186"/>
    </location>
</feature>
<evidence type="ECO:0000256" key="1">
    <source>
        <dbReference type="SAM" id="MobiDB-lite"/>
    </source>
</evidence>
<evidence type="ECO:0000313" key="4">
    <source>
        <dbReference type="Proteomes" id="UP000037822"/>
    </source>
</evidence>
<feature type="compositionally biased region" description="Basic and acidic residues" evidence="1">
    <location>
        <begin position="49"/>
        <end position="95"/>
    </location>
</feature>
<protein>
    <recommendedName>
        <fullName evidence="2">Flagellar hook-length control protein-like C-terminal domain-containing protein</fullName>
    </recommendedName>
</protein>
<feature type="region of interest" description="Disordered" evidence="1">
    <location>
        <begin position="217"/>
        <end position="251"/>
    </location>
</feature>
<feature type="region of interest" description="Disordered" evidence="1">
    <location>
        <begin position="275"/>
        <end position="352"/>
    </location>
</feature>
<feature type="compositionally biased region" description="Low complexity" evidence="1">
    <location>
        <begin position="326"/>
        <end position="344"/>
    </location>
</feature>